<protein>
    <submittedName>
        <fullName evidence="3">Thioredoxin family protein</fullName>
    </submittedName>
</protein>
<dbReference type="PANTHER" id="PTHR15337">
    <property type="entry name" value="ANTERIOR GRADIENT PROTEIN-RELATED"/>
    <property type="match status" value="1"/>
</dbReference>
<evidence type="ECO:0000259" key="2">
    <source>
        <dbReference type="Pfam" id="PF13098"/>
    </source>
</evidence>
<dbReference type="InterPro" id="IPR036249">
    <property type="entry name" value="Thioredoxin-like_sf"/>
</dbReference>
<feature type="domain" description="Thioredoxin-like fold" evidence="2">
    <location>
        <begin position="44"/>
        <end position="141"/>
    </location>
</feature>
<dbReference type="CDD" id="cd02947">
    <property type="entry name" value="TRX_family"/>
    <property type="match status" value="1"/>
</dbReference>
<dbReference type="Proteomes" id="UP000292424">
    <property type="component" value="Chromosome"/>
</dbReference>
<dbReference type="KEGG" id="arac:E0W69_010245"/>
<accession>A0A5P2G5I8</accession>
<dbReference type="RefSeq" id="WP_131329966.1">
    <property type="nucleotide sequence ID" value="NZ_CP044016.1"/>
</dbReference>
<dbReference type="SUPFAM" id="SSF52833">
    <property type="entry name" value="Thioredoxin-like"/>
    <property type="match status" value="1"/>
</dbReference>
<evidence type="ECO:0000313" key="4">
    <source>
        <dbReference type="Proteomes" id="UP000292424"/>
    </source>
</evidence>
<dbReference type="InterPro" id="IPR012336">
    <property type="entry name" value="Thioredoxin-like_fold"/>
</dbReference>
<dbReference type="InterPro" id="IPR051099">
    <property type="entry name" value="AGR/TXD"/>
</dbReference>
<keyword evidence="1" id="KW-0732">Signal</keyword>
<sequence length="401" mass="47138">MMHRKFIIVFVLSVLININKLIAQESIGVKIIKNLSWKEVCEKAQRENKYILVDCNSSWCGPCKFLENRAFPMDTIGKLINPNFIVVSVQFDTTDTDNSYTKSWYSTAQYFKKKYNIQSFPTEIIMDKNANALSKFVGMNTEDPINYLYEIINSNLDSNKQYYILKSKFENKQLNSSTDFKNLISASWNAGEYDEFHYYFDEYLKSLSDSSFATKENYQFIVDNLYSTQDSIFSFVLENYENIDHIVGSPVARDRVCGILYHYIYYRNVFPDAGGISVNHYIYQKEPDWNELNNILEKKHGKLSKNILLYSKMQYHYLERLYDQYLELLENATASNMPIHQLFSETEVLNFCDNILNINSKSEVWLKKGKLWLDDLYIFHPNKRTLLLKNEFASKLALLSK</sequence>
<dbReference type="OrthoDB" id="120730at2"/>
<proteinExistence type="predicted"/>
<dbReference type="Pfam" id="PF13098">
    <property type="entry name" value="Thioredoxin_2"/>
    <property type="match status" value="1"/>
</dbReference>
<organism evidence="3 4">
    <name type="scientific">Rhizosphaericola mali</name>
    <dbReference type="NCBI Taxonomy" id="2545455"/>
    <lineage>
        <taxon>Bacteria</taxon>
        <taxon>Pseudomonadati</taxon>
        <taxon>Bacteroidota</taxon>
        <taxon>Chitinophagia</taxon>
        <taxon>Chitinophagales</taxon>
        <taxon>Chitinophagaceae</taxon>
        <taxon>Rhizosphaericola</taxon>
    </lineage>
</organism>
<dbReference type="AlphaFoldDB" id="A0A5P2G5I8"/>
<reference evidence="3 4" key="1">
    <citation type="submission" date="2019-09" db="EMBL/GenBank/DDBJ databases">
        <title>Complete genome sequence of Arachidicoccus sp. B3-10 isolated from apple orchard soil.</title>
        <authorList>
            <person name="Kim H.S."/>
            <person name="Han K.-I."/>
            <person name="Suh M.K."/>
            <person name="Lee K.C."/>
            <person name="Eom M.K."/>
            <person name="Kim J.-S."/>
            <person name="Kang S.W."/>
            <person name="Sin Y."/>
            <person name="Lee J.-S."/>
        </authorList>
    </citation>
    <scope>NUCLEOTIDE SEQUENCE [LARGE SCALE GENOMIC DNA]</scope>
    <source>
        <strain evidence="3 4">B3-10</strain>
    </source>
</reference>
<dbReference type="EMBL" id="CP044016">
    <property type="protein sequence ID" value="QES89020.1"/>
    <property type="molecule type" value="Genomic_DNA"/>
</dbReference>
<gene>
    <name evidence="3" type="ORF">E0W69_010245</name>
</gene>
<keyword evidence="4" id="KW-1185">Reference proteome</keyword>
<evidence type="ECO:0000313" key="3">
    <source>
        <dbReference type="EMBL" id="QES89020.1"/>
    </source>
</evidence>
<dbReference type="PANTHER" id="PTHR15337:SF11">
    <property type="entry name" value="THIOREDOXIN DOMAIN-CONTAINING PROTEIN"/>
    <property type="match status" value="1"/>
</dbReference>
<name>A0A5P2G5I8_9BACT</name>
<dbReference type="Gene3D" id="3.40.30.10">
    <property type="entry name" value="Glutaredoxin"/>
    <property type="match status" value="1"/>
</dbReference>
<evidence type="ECO:0000256" key="1">
    <source>
        <dbReference type="ARBA" id="ARBA00022729"/>
    </source>
</evidence>